<dbReference type="RefSeq" id="WP_183414943.1">
    <property type="nucleotide sequence ID" value="NZ_JACHXA010000001.1"/>
</dbReference>
<keyword evidence="3" id="KW-1185">Reference proteome</keyword>
<gene>
    <name evidence="2" type="ORF">FHR98_000396</name>
</gene>
<dbReference type="Gene3D" id="3.90.1300.10">
    <property type="entry name" value="Amidase signature (AS) domain"/>
    <property type="match status" value="1"/>
</dbReference>
<accession>A0A839SMT0</accession>
<keyword evidence="2" id="KW-0808">Transferase</keyword>
<dbReference type="InterPro" id="IPR023631">
    <property type="entry name" value="Amidase_dom"/>
</dbReference>
<dbReference type="InterPro" id="IPR000120">
    <property type="entry name" value="Amidase"/>
</dbReference>
<feature type="domain" description="Amidase" evidence="1">
    <location>
        <begin position="27"/>
        <end position="450"/>
    </location>
</feature>
<comment type="caution">
    <text evidence="2">The sequence shown here is derived from an EMBL/GenBank/DDBJ whole genome shotgun (WGS) entry which is preliminary data.</text>
</comment>
<dbReference type="SUPFAM" id="SSF75304">
    <property type="entry name" value="Amidase signature (AS) enzymes"/>
    <property type="match status" value="1"/>
</dbReference>
<dbReference type="InterPro" id="IPR020556">
    <property type="entry name" value="Amidase_CS"/>
</dbReference>
<evidence type="ECO:0000313" key="2">
    <source>
        <dbReference type="EMBL" id="MBB3064131.1"/>
    </source>
</evidence>
<evidence type="ECO:0000313" key="3">
    <source>
        <dbReference type="Proteomes" id="UP000581135"/>
    </source>
</evidence>
<proteinExistence type="predicted"/>
<organism evidence="2 3">
    <name type="scientific">Limibacillus halophilus</name>
    <dbReference type="NCBI Taxonomy" id="1579333"/>
    <lineage>
        <taxon>Bacteria</taxon>
        <taxon>Pseudomonadati</taxon>
        <taxon>Pseudomonadota</taxon>
        <taxon>Alphaproteobacteria</taxon>
        <taxon>Rhodospirillales</taxon>
        <taxon>Rhodovibrionaceae</taxon>
        <taxon>Limibacillus</taxon>
    </lineage>
</organism>
<dbReference type="EMBL" id="JACHXA010000001">
    <property type="protein sequence ID" value="MBB3064131.1"/>
    <property type="molecule type" value="Genomic_DNA"/>
</dbReference>
<dbReference type="Proteomes" id="UP000581135">
    <property type="component" value="Unassembled WGS sequence"/>
</dbReference>
<reference evidence="2 3" key="1">
    <citation type="submission" date="2020-08" db="EMBL/GenBank/DDBJ databases">
        <title>Genomic Encyclopedia of Type Strains, Phase III (KMG-III): the genomes of soil and plant-associated and newly described type strains.</title>
        <authorList>
            <person name="Whitman W."/>
        </authorList>
    </citation>
    <scope>NUCLEOTIDE SEQUENCE [LARGE SCALE GENOMIC DNA]</scope>
    <source>
        <strain evidence="2 3">CECT 8803</strain>
    </source>
</reference>
<protein>
    <submittedName>
        <fullName evidence="2">Asp-tRNA(Asn)/Glu-tRNA(Gln) amidotransferase A subunit family amidase</fullName>
    </submittedName>
</protein>
<name>A0A839SMT0_9PROT</name>
<dbReference type="PANTHER" id="PTHR11895">
    <property type="entry name" value="TRANSAMIDASE"/>
    <property type="match status" value="1"/>
</dbReference>
<dbReference type="GO" id="GO:0016740">
    <property type="term" value="F:transferase activity"/>
    <property type="evidence" value="ECO:0007669"/>
    <property type="project" value="UniProtKB-KW"/>
</dbReference>
<dbReference type="InterPro" id="IPR036928">
    <property type="entry name" value="AS_sf"/>
</dbReference>
<dbReference type="PROSITE" id="PS00571">
    <property type="entry name" value="AMIDASES"/>
    <property type="match status" value="1"/>
</dbReference>
<sequence>MSDLCDLTALELQTSIAKKAISPVDLWNACVARIKTTNTALNAVVTLDEDAGRKAAKEAEAKVVRGDPLGPLHGLPIGIKDLNETKGLRTTWGSELFADHIPVRDDTLVTSIRANGGIIAVKTNTPEFGAGANTWNRVFGATGNPFNTSLTCGGSSGGSAVALAASMVPLASGSDLAGSLRTPAAFCGVVGMRPTPGLVPTTDSVLAFSPLAVEGPMARNVRDLHLFLQAIAGNNHLDPFSRPADSGTGIAELKPANLRGLKVRFSTDLGFAPVSNNVRALFGTRIAALEGCFASLEERDPPMQGADETFQVLRAVRFIAAHLDRVRNHAAKVGPNVTSNVELGLTFDAEQIARAEAAHSDHYRRFIRFMDDCDLLITPVAAVQPFDKTQNAPTEIDGQTLQNYVSWLGLAFGITMTAHPVISLPCGHDSQGLPFGLQLIGKRHGDQRLLEIALALEDVLANSIETRRPLVDFAGLAG</sequence>
<dbReference type="Pfam" id="PF01425">
    <property type="entry name" value="Amidase"/>
    <property type="match status" value="1"/>
</dbReference>
<evidence type="ECO:0000259" key="1">
    <source>
        <dbReference type="Pfam" id="PF01425"/>
    </source>
</evidence>
<dbReference type="PANTHER" id="PTHR11895:SF76">
    <property type="entry name" value="INDOLEACETAMIDE HYDROLASE"/>
    <property type="match status" value="1"/>
</dbReference>
<dbReference type="AlphaFoldDB" id="A0A839SMT0"/>